<reference evidence="9" key="1">
    <citation type="journal article" date="2023" name="Mol. Phylogenet. Evol.">
        <title>Genome-scale phylogeny and comparative genomics of the fungal order Sordariales.</title>
        <authorList>
            <person name="Hensen N."/>
            <person name="Bonometti L."/>
            <person name="Westerberg I."/>
            <person name="Brannstrom I.O."/>
            <person name="Guillou S."/>
            <person name="Cros-Aarteil S."/>
            <person name="Calhoun S."/>
            <person name="Haridas S."/>
            <person name="Kuo A."/>
            <person name="Mondo S."/>
            <person name="Pangilinan J."/>
            <person name="Riley R."/>
            <person name="LaButti K."/>
            <person name="Andreopoulos B."/>
            <person name="Lipzen A."/>
            <person name="Chen C."/>
            <person name="Yan M."/>
            <person name="Daum C."/>
            <person name="Ng V."/>
            <person name="Clum A."/>
            <person name="Steindorff A."/>
            <person name="Ohm R.A."/>
            <person name="Martin F."/>
            <person name="Silar P."/>
            <person name="Natvig D.O."/>
            <person name="Lalanne C."/>
            <person name="Gautier V."/>
            <person name="Ament-Velasquez S.L."/>
            <person name="Kruys A."/>
            <person name="Hutchinson M.I."/>
            <person name="Powell A.J."/>
            <person name="Barry K."/>
            <person name="Miller A.N."/>
            <person name="Grigoriev I.V."/>
            <person name="Debuchy R."/>
            <person name="Gladieux P."/>
            <person name="Hiltunen Thoren M."/>
            <person name="Johannesson H."/>
        </authorList>
    </citation>
    <scope>NUCLEOTIDE SEQUENCE</scope>
    <source>
        <strain evidence="9">CBS 168.71</strain>
    </source>
</reference>
<dbReference type="InterPro" id="IPR042241">
    <property type="entry name" value="GCP_C_sf"/>
</dbReference>
<dbReference type="EMBL" id="JAUEPN010000007">
    <property type="protein sequence ID" value="KAK3292302.1"/>
    <property type="molecule type" value="Genomic_DNA"/>
</dbReference>
<keyword evidence="4 5" id="KW-0206">Cytoskeleton</keyword>
<evidence type="ECO:0000256" key="3">
    <source>
        <dbReference type="ARBA" id="ARBA00022701"/>
    </source>
</evidence>
<evidence type="ECO:0000256" key="5">
    <source>
        <dbReference type="RuleBase" id="RU363050"/>
    </source>
</evidence>
<dbReference type="GO" id="GO:0051225">
    <property type="term" value="P:spindle assembly"/>
    <property type="evidence" value="ECO:0007669"/>
    <property type="project" value="TreeGrafter"/>
</dbReference>
<evidence type="ECO:0000256" key="2">
    <source>
        <dbReference type="ARBA" id="ARBA00022490"/>
    </source>
</evidence>
<dbReference type="RefSeq" id="XP_062655816.1">
    <property type="nucleotide sequence ID" value="XM_062806120.1"/>
</dbReference>
<feature type="region of interest" description="Disordered" evidence="6">
    <location>
        <begin position="844"/>
        <end position="897"/>
    </location>
</feature>
<keyword evidence="10" id="KW-1185">Reference proteome</keyword>
<comment type="similarity">
    <text evidence="1 5">Belongs to the TUBGCP family.</text>
</comment>
<feature type="compositionally biased region" description="Gly residues" evidence="6">
    <location>
        <begin position="883"/>
        <end position="893"/>
    </location>
</feature>
<dbReference type="GO" id="GO:0043015">
    <property type="term" value="F:gamma-tubulin binding"/>
    <property type="evidence" value="ECO:0007669"/>
    <property type="project" value="InterPro"/>
</dbReference>
<feature type="domain" description="Gamma tubulin complex component protein N-terminal" evidence="8">
    <location>
        <begin position="190"/>
        <end position="478"/>
    </location>
</feature>
<dbReference type="GO" id="GO:0000930">
    <property type="term" value="C:gamma-tubulin complex"/>
    <property type="evidence" value="ECO:0007669"/>
    <property type="project" value="TreeGrafter"/>
</dbReference>
<dbReference type="GO" id="GO:0000922">
    <property type="term" value="C:spindle pole"/>
    <property type="evidence" value="ECO:0007669"/>
    <property type="project" value="InterPro"/>
</dbReference>
<dbReference type="GeneID" id="87843068"/>
<proteinExistence type="inferred from homology"/>
<dbReference type="Pfam" id="PF04130">
    <property type="entry name" value="GCP_C_terminal"/>
    <property type="match status" value="1"/>
</dbReference>
<dbReference type="GO" id="GO:0005874">
    <property type="term" value="C:microtubule"/>
    <property type="evidence" value="ECO:0007669"/>
    <property type="project" value="UniProtKB-KW"/>
</dbReference>
<gene>
    <name evidence="9" type="ORF">B0H64DRAFT_435086</name>
</gene>
<dbReference type="InterPro" id="IPR041470">
    <property type="entry name" value="GCP_N"/>
</dbReference>
<comment type="caution">
    <text evidence="9">The sequence shown here is derived from an EMBL/GenBank/DDBJ whole genome shotgun (WGS) entry which is preliminary data.</text>
</comment>
<protein>
    <recommendedName>
        <fullName evidence="5">Spindle pole body component</fullName>
    </recommendedName>
</protein>
<dbReference type="GO" id="GO:0031122">
    <property type="term" value="P:cytoplasmic microtubule organization"/>
    <property type="evidence" value="ECO:0007669"/>
    <property type="project" value="TreeGrafter"/>
</dbReference>
<dbReference type="GO" id="GO:0007020">
    <property type="term" value="P:microtubule nucleation"/>
    <property type="evidence" value="ECO:0007669"/>
    <property type="project" value="InterPro"/>
</dbReference>
<feature type="domain" description="Gamma tubulin complex component C-terminal" evidence="7">
    <location>
        <begin position="599"/>
        <end position="980"/>
    </location>
</feature>
<evidence type="ECO:0000256" key="4">
    <source>
        <dbReference type="ARBA" id="ARBA00023212"/>
    </source>
</evidence>
<dbReference type="Proteomes" id="UP001278766">
    <property type="component" value="Unassembled WGS sequence"/>
</dbReference>
<reference evidence="9" key="2">
    <citation type="submission" date="2023-06" db="EMBL/GenBank/DDBJ databases">
        <authorList>
            <consortium name="Lawrence Berkeley National Laboratory"/>
            <person name="Haridas S."/>
            <person name="Hensen N."/>
            <person name="Bonometti L."/>
            <person name="Westerberg I."/>
            <person name="Brannstrom I.O."/>
            <person name="Guillou S."/>
            <person name="Cros-Aarteil S."/>
            <person name="Calhoun S."/>
            <person name="Kuo A."/>
            <person name="Mondo S."/>
            <person name="Pangilinan J."/>
            <person name="Riley R."/>
            <person name="Labutti K."/>
            <person name="Andreopoulos B."/>
            <person name="Lipzen A."/>
            <person name="Chen C."/>
            <person name="Yanf M."/>
            <person name="Daum C."/>
            <person name="Ng V."/>
            <person name="Clum A."/>
            <person name="Steindorff A."/>
            <person name="Ohm R."/>
            <person name="Martin F."/>
            <person name="Silar P."/>
            <person name="Natvig D."/>
            <person name="Lalanne C."/>
            <person name="Gautier V."/>
            <person name="Ament-Velasquez S.L."/>
            <person name="Kruys A."/>
            <person name="Hutchinson M.I."/>
            <person name="Powell A.J."/>
            <person name="Barry K."/>
            <person name="Miller A.N."/>
            <person name="Grigoriev I.V."/>
            <person name="Debuchy R."/>
            <person name="Gladieux P."/>
            <person name="Thoren M.H."/>
            <person name="Johannesson H."/>
        </authorList>
    </citation>
    <scope>NUCLEOTIDE SEQUENCE</scope>
    <source>
        <strain evidence="9">CBS 168.71</strain>
    </source>
</reference>
<dbReference type="AlphaFoldDB" id="A0AAE0H9E3"/>
<sequence>MADEDDPSNLFSVPDLWRPSTWLDDALAKTASIDNIDKHNTLFTLNVLKEAFPRSSPSLTETGEVHVLHGNQDDDDVFFKLPSLLKELADEEPKSQTKPNQFSVGHPEFEPEPPTASSDDEDFWLSHDIDPAKPSLFRTWESFDDLEQEQGLPLFISEAGPAAFDALLASNEEAGDIPDVLDAAVYCACLLNLALGRSSVLFSWESERNSFIKTSPRLTISGLSLDTVKDVDKLCIECGNSARHLQAFAEGAYFAASTPTRVALAGVADRLVTAVRSELKNNSHGVRSILQLQSVVQPARSILVYFKGLVRKLAQQTSDEGMLSCLFQEAQASEYRDSLVEDATREVLRVLSKPWIEFVEQWVGLKAEEGIAMAKTGADKGFVKVADKMWIDDQGFELEEADYFLDEDRVPTFVPADMAQSIFETGRNLRFLRDHHPEHPLSRPDVVSRAMPPKLKWEFNWDAVSKLEERVNEYRNAVARAIKGTPSRAPQITSSGVKKRKYDVAELEYFGKDEVQVRENILASIRQLDQSLGNPEPQDELTRLIRDRLYRTPETSLNHSSLSPHWTLVPLLSFGPIIEAQSVLINQECMKFLFSAHHLRVHIDLLKQYFLLGNGLLVSRLTHALFDPDLSTAERRTGVALGSSSTMGLRLGSRQTWPPASSELRLALMGVLSDCYQSPTSSPGADTNTNNPSATLPGDLSFSVRDLSPQEIDRCMDPHGLEALDFLRLSYKPPTALRPVISPAILLKYDRIFKLLLRVLRMLYVANQLSCRRYRKSNNGNRAIPGEEENQQAEESNASRRFRIEATRFVHHIAAYFFDVGILEPWARFEAWLDVVQAETEAEAESCSPSSYTSTKLAPNEGGNSGDNANKANKNDKKKKATPGGGGGGGGTAAGPDVLRARQERVLDEMMGVLFLRKRQAPVMGLLEETFGVVLRFARLSAAGGGGEGGEGAEGAETARELYRLFRKKVEVFVTVCRGLGLWECLIYYPLEASQQLNDHANGTLT</sequence>
<feature type="region of interest" description="Disordered" evidence="6">
    <location>
        <begin position="679"/>
        <end position="699"/>
    </location>
</feature>
<dbReference type="GO" id="GO:0051321">
    <property type="term" value="P:meiotic cell cycle"/>
    <property type="evidence" value="ECO:0007669"/>
    <property type="project" value="TreeGrafter"/>
</dbReference>
<accession>A0AAE0H9E3</accession>
<name>A0AAE0H9E3_9PEZI</name>
<dbReference type="Pfam" id="PF17681">
    <property type="entry name" value="GCP_N_terminal"/>
    <property type="match status" value="1"/>
</dbReference>
<dbReference type="Gene3D" id="1.20.120.1900">
    <property type="entry name" value="Gamma-tubulin complex, C-terminal domain"/>
    <property type="match status" value="1"/>
</dbReference>
<comment type="subcellular location">
    <subcellularLocation>
        <location evidence="5">Cytoplasm</location>
        <location evidence="5">Cytoskeleton</location>
        <location evidence="5">Microtubule organizing center</location>
    </subcellularLocation>
</comment>
<keyword evidence="3 5" id="KW-0493">Microtubule</keyword>
<evidence type="ECO:0000259" key="8">
    <source>
        <dbReference type="Pfam" id="PF17681"/>
    </source>
</evidence>
<feature type="compositionally biased region" description="Polar residues" evidence="6">
    <location>
        <begin position="847"/>
        <end position="857"/>
    </location>
</feature>
<feature type="compositionally biased region" description="Polar residues" evidence="6">
    <location>
        <begin position="679"/>
        <end position="694"/>
    </location>
</feature>
<feature type="region of interest" description="Disordered" evidence="6">
    <location>
        <begin position="776"/>
        <end position="795"/>
    </location>
</feature>
<evidence type="ECO:0000313" key="9">
    <source>
        <dbReference type="EMBL" id="KAK3292302.1"/>
    </source>
</evidence>
<evidence type="ECO:0000256" key="1">
    <source>
        <dbReference type="ARBA" id="ARBA00010337"/>
    </source>
</evidence>
<evidence type="ECO:0000313" key="10">
    <source>
        <dbReference type="Proteomes" id="UP001278766"/>
    </source>
</evidence>
<organism evidence="9 10">
    <name type="scientific">Chaetomium fimeti</name>
    <dbReference type="NCBI Taxonomy" id="1854472"/>
    <lineage>
        <taxon>Eukaryota</taxon>
        <taxon>Fungi</taxon>
        <taxon>Dikarya</taxon>
        <taxon>Ascomycota</taxon>
        <taxon>Pezizomycotina</taxon>
        <taxon>Sordariomycetes</taxon>
        <taxon>Sordariomycetidae</taxon>
        <taxon>Sordariales</taxon>
        <taxon>Chaetomiaceae</taxon>
        <taxon>Chaetomium</taxon>
    </lineage>
</organism>
<evidence type="ECO:0000256" key="6">
    <source>
        <dbReference type="SAM" id="MobiDB-lite"/>
    </source>
</evidence>
<feature type="region of interest" description="Disordered" evidence="6">
    <location>
        <begin position="90"/>
        <end position="121"/>
    </location>
</feature>
<dbReference type="InterPro" id="IPR040457">
    <property type="entry name" value="GCP_C"/>
</dbReference>
<dbReference type="InterPro" id="IPR007259">
    <property type="entry name" value="GCP"/>
</dbReference>
<dbReference type="GO" id="GO:0005816">
    <property type="term" value="C:spindle pole body"/>
    <property type="evidence" value="ECO:0007669"/>
    <property type="project" value="UniProtKB-ARBA"/>
</dbReference>
<dbReference type="GO" id="GO:0051011">
    <property type="term" value="F:microtubule minus-end binding"/>
    <property type="evidence" value="ECO:0007669"/>
    <property type="project" value="TreeGrafter"/>
</dbReference>
<dbReference type="PANTHER" id="PTHR19302">
    <property type="entry name" value="GAMMA TUBULIN COMPLEX PROTEIN"/>
    <property type="match status" value="1"/>
</dbReference>
<keyword evidence="2 5" id="KW-0963">Cytoplasm</keyword>
<evidence type="ECO:0000259" key="7">
    <source>
        <dbReference type="Pfam" id="PF04130"/>
    </source>
</evidence>
<dbReference type="PANTHER" id="PTHR19302:SF70">
    <property type="entry name" value="GAMMA-TUBULIN COMPLEX COMPONENT 6"/>
    <property type="match status" value="1"/>
</dbReference>
<dbReference type="GO" id="GO:0000278">
    <property type="term" value="P:mitotic cell cycle"/>
    <property type="evidence" value="ECO:0007669"/>
    <property type="project" value="TreeGrafter"/>
</dbReference>